<proteinExistence type="predicted"/>
<organism evidence="12 13">
    <name type="scientific">Trichobilharzia regenti</name>
    <name type="common">Nasal bird schistosome</name>
    <dbReference type="NCBI Taxonomy" id="157069"/>
    <lineage>
        <taxon>Eukaryota</taxon>
        <taxon>Metazoa</taxon>
        <taxon>Spiralia</taxon>
        <taxon>Lophotrochozoa</taxon>
        <taxon>Platyhelminthes</taxon>
        <taxon>Trematoda</taxon>
        <taxon>Digenea</taxon>
        <taxon>Strigeidida</taxon>
        <taxon>Schistosomatoidea</taxon>
        <taxon>Schistosomatidae</taxon>
        <taxon>Trichobilharzia</taxon>
    </lineage>
</organism>
<evidence type="ECO:0000313" key="12">
    <source>
        <dbReference type="Proteomes" id="UP000050795"/>
    </source>
</evidence>
<accession>A0AA85J949</accession>
<evidence type="ECO:0000256" key="4">
    <source>
        <dbReference type="ARBA" id="ARBA00022833"/>
    </source>
</evidence>
<dbReference type="InterPro" id="IPR052035">
    <property type="entry name" value="ZnF_BED_domain_contain"/>
</dbReference>
<comment type="subcellular location">
    <subcellularLocation>
        <location evidence="1">Nucleus</location>
    </subcellularLocation>
</comment>
<feature type="compositionally biased region" description="Polar residues" evidence="10">
    <location>
        <begin position="1048"/>
        <end position="1068"/>
    </location>
</feature>
<feature type="region of interest" description="Disordered" evidence="10">
    <location>
        <begin position="1112"/>
        <end position="1162"/>
    </location>
</feature>
<feature type="compositionally biased region" description="Low complexity" evidence="10">
    <location>
        <begin position="509"/>
        <end position="519"/>
    </location>
</feature>
<reference evidence="12" key="1">
    <citation type="submission" date="2022-06" db="EMBL/GenBank/DDBJ databases">
        <authorList>
            <person name="Berger JAMES D."/>
            <person name="Berger JAMES D."/>
        </authorList>
    </citation>
    <scope>NUCLEOTIDE SEQUENCE [LARGE SCALE GENOMIC DNA]</scope>
</reference>
<feature type="compositionally biased region" description="Low complexity" evidence="10">
    <location>
        <begin position="882"/>
        <end position="892"/>
    </location>
</feature>
<evidence type="ECO:0000256" key="2">
    <source>
        <dbReference type="ARBA" id="ARBA00022723"/>
    </source>
</evidence>
<keyword evidence="12" id="KW-1185">Reference proteome</keyword>
<evidence type="ECO:0000256" key="10">
    <source>
        <dbReference type="SAM" id="MobiDB-lite"/>
    </source>
</evidence>
<feature type="compositionally biased region" description="Polar residues" evidence="10">
    <location>
        <begin position="296"/>
        <end position="311"/>
    </location>
</feature>
<feature type="region of interest" description="Disordered" evidence="10">
    <location>
        <begin position="874"/>
        <end position="894"/>
    </location>
</feature>
<evidence type="ECO:0000256" key="5">
    <source>
        <dbReference type="ARBA" id="ARBA00023015"/>
    </source>
</evidence>
<reference evidence="13 14" key="2">
    <citation type="submission" date="2023-11" db="UniProtKB">
        <authorList>
            <consortium name="WormBaseParasite"/>
        </authorList>
    </citation>
    <scope>IDENTIFICATION</scope>
</reference>
<feature type="region of interest" description="Disordered" evidence="10">
    <location>
        <begin position="296"/>
        <end position="352"/>
    </location>
</feature>
<dbReference type="GO" id="GO:0009791">
    <property type="term" value="P:post-embryonic development"/>
    <property type="evidence" value="ECO:0007669"/>
    <property type="project" value="UniProtKB-ARBA"/>
</dbReference>
<keyword evidence="8" id="KW-0539">Nucleus</keyword>
<dbReference type="GO" id="GO:0008270">
    <property type="term" value="F:zinc ion binding"/>
    <property type="evidence" value="ECO:0007669"/>
    <property type="project" value="UniProtKB-KW"/>
</dbReference>
<feature type="region of interest" description="Disordered" evidence="10">
    <location>
        <begin position="464"/>
        <end position="541"/>
    </location>
</feature>
<dbReference type="Pfam" id="PF05699">
    <property type="entry name" value="Dimer_Tnp_hAT"/>
    <property type="match status" value="1"/>
</dbReference>
<dbReference type="InterPro" id="IPR003656">
    <property type="entry name" value="Znf_BED"/>
</dbReference>
<dbReference type="WBParaSite" id="TREG1_18070.4">
    <property type="protein sequence ID" value="TREG1_18070.4"/>
    <property type="gene ID" value="TREG1_18070"/>
</dbReference>
<dbReference type="WBParaSite" id="TREG1_18070.1">
    <property type="protein sequence ID" value="TREG1_18070.1"/>
    <property type="gene ID" value="TREG1_18070"/>
</dbReference>
<feature type="region of interest" description="Disordered" evidence="10">
    <location>
        <begin position="1048"/>
        <end position="1097"/>
    </location>
</feature>
<dbReference type="InterPro" id="IPR008906">
    <property type="entry name" value="HATC_C_dom"/>
</dbReference>
<keyword evidence="4" id="KW-0862">Zinc</keyword>
<evidence type="ECO:0000256" key="7">
    <source>
        <dbReference type="ARBA" id="ARBA00023163"/>
    </source>
</evidence>
<feature type="compositionally biased region" description="Low complexity" evidence="10">
    <location>
        <begin position="464"/>
        <end position="487"/>
    </location>
</feature>
<dbReference type="InterPro" id="IPR012337">
    <property type="entry name" value="RNaseH-like_sf"/>
</dbReference>
<feature type="compositionally biased region" description="Low complexity" evidence="10">
    <location>
        <begin position="312"/>
        <end position="321"/>
    </location>
</feature>
<keyword evidence="3 9" id="KW-0863">Zinc-finger</keyword>
<evidence type="ECO:0000259" key="11">
    <source>
        <dbReference type="PROSITE" id="PS50808"/>
    </source>
</evidence>
<evidence type="ECO:0000256" key="1">
    <source>
        <dbReference type="ARBA" id="ARBA00004123"/>
    </source>
</evidence>
<dbReference type="GO" id="GO:0046983">
    <property type="term" value="F:protein dimerization activity"/>
    <property type="evidence" value="ECO:0007669"/>
    <property type="project" value="InterPro"/>
</dbReference>
<protein>
    <recommendedName>
        <fullName evidence="11">BED-type domain-containing protein</fullName>
    </recommendedName>
</protein>
<dbReference type="PROSITE" id="PS50808">
    <property type="entry name" value="ZF_BED"/>
    <property type="match status" value="1"/>
</dbReference>
<feature type="region of interest" description="Disordered" evidence="10">
    <location>
        <begin position="18"/>
        <end position="43"/>
    </location>
</feature>
<dbReference type="SMART" id="SM00614">
    <property type="entry name" value="ZnF_BED"/>
    <property type="match status" value="1"/>
</dbReference>
<feature type="region of interest" description="Disordered" evidence="10">
    <location>
        <begin position="149"/>
        <end position="169"/>
    </location>
</feature>
<feature type="compositionally biased region" description="Low complexity" evidence="10">
    <location>
        <begin position="1114"/>
        <end position="1123"/>
    </location>
</feature>
<dbReference type="PANTHER" id="PTHR46481">
    <property type="entry name" value="ZINC FINGER BED DOMAIN-CONTAINING PROTEIN 4"/>
    <property type="match status" value="1"/>
</dbReference>
<dbReference type="Pfam" id="PF02892">
    <property type="entry name" value="zf-BED"/>
    <property type="match status" value="1"/>
</dbReference>
<feature type="compositionally biased region" description="Polar residues" evidence="10">
    <location>
        <begin position="155"/>
        <end position="169"/>
    </location>
</feature>
<feature type="region of interest" description="Disordered" evidence="10">
    <location>
        <begin position="255"/>
        <end position="277"/>
    </location>
</feature>
<keyword evidence="7" id="KW-0804">Transcription</keyword>
<keyword evidence="6" id="KW-0238">DNA-binding</keyword>
<feature type="compositionally biased region" description="Acidic residues" evidence="10">
    <location>
        <begin position="1140"/>
        <end position="1149"/>
    </location>
</feature>
<dbReference type="InterPro" id="IPR036236">
    <property type="entry name" value="Znf_C2H2_sf"/>
</dbReference>
<evidence type="ECO:0000313" key="13">
    <source>
        <dbReference type="WBParaSite" id="TREG1_18070.1"/>
    </source>
</evidence>
<feature type="compositionally biased region" description="Polar residues" evidence="10">
    <location>
        <begin position="342"/>
        <end position="351"/>
    </location>
</feature>
<dbReference type="SUPFAM" id="SSF57667">
    <property type="entry name" value="beta-beta-alpha zinc fingers"/>
    <property type="match status" value="1"/>
</dbReference>
<feature type="region of interest" description="Disordered" evidence="10">
    <location>
        <begin position="409"/>
        <end position="431"/>
    </location>
</feature>
<evidence type="ECO:0000256" key="6">
    <source>
        <dbReference type="ARBA" id="ARBA00023125"/>
    </source>
</evidence>
<evidence type="ECO:0000313" key="14">
    <source>
        <dbReference type="WBParaSite" id="TREG1_18070.4"/>
    </source>
</evidence>
<feature type="domain" description="BED-type" evidence="11">
    <location>
        <begin position="177"/>
        <end position="236"/>
    </location>
</feature>
<feature type="compositionally biased region" description="Polar residues" evidence="10">
    <location>
        <begin position="488"/>
        <end position="503"/>
    </location>
</feature>
<name>A0AA85J949_TRIRE</name>
<evidence type="ECO:0000256" key="8">
    <source>
        <dbReference type="ARBA" id="ARBA00023242"/>
    </source>
</evidence>
<feature type="compositionally biased region" description="Polar residues" evidence="10">
    <location>
        <begin position="74"/>
        <end position="87"/>
    </location>
</feature>
<dbReference type="Proteomes" id="UP000050795">
    <property type="component" value="Unassembled WGS sequence"/>
</dbReference>
<evidence type="ECO:0000256" key="3">
    <source>
        <dbReference type="ARBA" id="ARBA00022771"/>
    </source>
</evidence>
<dbReference type="GO" id="GO:0005634">
    <property type="term" value="C:nucleus"/>
    <property type="evidence" value="ECO:0007669"/>
    <property type="project" value="UniProtKB-SubCell"/>
</dbReference>
<keyword evidence="5" id="KW-0805">Transcription regulation</keyword>
<feature type="compositionally biased region" description="Low complexity" evidence="10">
    <location>
        <begin position="409"/>
        <end position="425"/>
    </location>
</feature>
<feature type="compositionally biased region" description="Polar residues" evidence="10">
    <location>
        <begin position="255"/>
        <end position="271"/>
    </location>
</feature>
<dbReference type="PANTHER" id="PTHR46481:SF10">
    <property type="entry name" value="ZINC FINGER BED DOMAIN-CONTAINING PROTEIN 39"/>
    <property type="match status" value="1"/>
</dbReference>
<dbReference type="SUPFAM" id="SSF53098">
    <property type="entry name" value="Ribonuclease H-like"/>
    <property type="match status" value="1"/>
</dbReference>
<sequence>MIESQILFPLMTIQGNHLDDTANMDESTDNENYNGDSRENADEDNVSFASNDLILQPNQQQEEEHHDCQEQQHSSIHNSHRQQQSSPFTVEKNMDQECNELQKNSSYNIHNSHENTSNLNEVKIDEDEVANKEDIPMNTYLTNGNQQSKDIHSNGYHQEPQQQKMSRLPGTTTKACAKKSFVWKYFHHPEIKHGIPDRSRTQCILCDSQLAFNASGTTTTMLNHLKSRHGEVAEQEENLRRFNRDSRKNQLRNMILSSNDKTPPTSPNTGNAMPKTNEMVNSLNENAQTTRNLLMNNASGNNKYSRGTLSVGQRGRPPGSGRRQKSTHCSKTNDHGDFLMQDTMSNGNLKSDGNPAYPLTNYQGILSDQQKAFLNEVLLSAAASASTASLPRGDNRIMNANFINQTSSSSAASSPPFFASSTQPTQITTESVSTKSPFTFLNGMTGFPNIPFHLPMNTPQISCTTGATTTTTHELSPSSSSGLGLSSVNSPFETPTTANTTIPNGVLMSSSSSSSPSNSIGYRSITSPAGCGGQPNVNSQNNLAVNSRALNKPKDCSHMGDNHLQTNNILMNGPSFNLADHCISGSQDANNLAMNMQNVTQDREKVLDFKNENNENIFDLTHANKIINPSTTQSTGTNANNVNSSSMLDCSPEMMMSAFGSFVNLIPSVNNLLNENTTNNIINSSVNDATTISRSEGTNISSHSTSSHLQQAMIHSMSPPQQQQQQLLMANAWLASLANGKFPNYPNNLMDPCVMFNLLNLNANTMGNGFNRLPSVPAITSADSNSSESLKFRNSSEFNPPINSFNSDHCFPMNYLMANQNKRVNDDTMMNWSNTGSSVLAMTNSEVLKNESCVGGLSKIENVSSPFQFSGNLGSTGMSLTSNQQSQQQNRRSIQDGQNTILPLPITLPVGAVGNYATASGISLNENDIGNDRTGGNNNNAPCMLPSLTYQSMGQDKFSCTNTASPVSNGTNKGLQVRGQEMNEVSLDLSRTSNTNNIDNNNNNLCSANLPCNNAINSGLSKNVNIQDEMNCVLDMRSNNHFTDLKYSSSQQESLSPALSSSANYTVSTKRKRARPVYISPEQELKHCPDESNSTLEGEDMRMKRYHIENVHYNNNSNEVSPNNDKKSSWKSKKNVENMQENEENDSEEDNKMAASQSSSPSSAAAFLTSNANVQAKFGANVTRNELSYYIAQYLIKDLKPLETIEGEGFRTLLSLFTNHELPTTKEISEVTFQDLFSKVDNHLNQLLANRITESNLKNPVVSFSIELWSTSGDNNENNNSEHCSLDKDRYFANISVHYTSDQPTTTHNYLYKCLQDPNNEALCETIQKCREILLSKTNLSSKDTQIEISATSPETISSTPMSSCGTVLRNKPMFSTTSDITAANVNMTPSQIQSLHKIMEWPYLVVTNHPESLKGLINETESSILILPCLVSELSKALLAGLNTDMIRDLVVNLLKVYRRKFKNYDMETSALNFSVQEMKKSHCCKAVYELLKWYIHQFSNDHSDCGGCESQDEGECETTTIKTDLKTIEGIISVLETIGQTLEFIHKKDLVLTGSMIQPILSNLCDTRLANESSNSTAVEELKSKVVSSLMNSFPNNGQVYETLWIASLLDPRFKSQVQEKQPSVIKLLKTKVDFLSNQSTTNSSNNSMLSADGQLQHFQMTSDNTHTSSEQNPSSNKHGLETVFGLNYSSRTSLSEVDRYIREDPIGLEEDPYLWWRTKSANYPNLSLLAMYYLAIPLTCISPERLKPITNSGNVGMTGQYVPDINLNLLTTIYETENRENFPSSSLMLLDLPNTADMFGQERLSIKTENQIMYNYLWHNWHLTKLV</sequence>
<keyword evidence="2" id="KW-0479">Metal-binding</keyword>
<evidence type="ECO:0000256" key="9">
    <source>
        <dbReference type="PROSITE-ProRule" id="PRU00027"/>
    </source>
</evidence>
<feature type="region of interest" description="Disordered" evidence="10">
    <location>
        <begin position="58"/>
        <end position="87"/>
    </location>
</feature>
<dbReference type="GO" id="GO:0003677">
    <property type="term" value="F:DNA binding"/>
    <property type="evidence" value="ECO:0007669"/>
    <property type="project" value="UniProtKB-KW"/>
</dbReference>